<dbReference type="Pfam" id="PF14312">
    <property type="entry name" value="FG-GAP_2"/>
    <property type="match status" value="7"/>
</dbReference>
<evidence type="ECO:0000313" key="5">
    <source>
        <dbReference type="EMBL" id="ACO69609.1"/>
    </source>
</evidence>
<evidence type="ECO:0000256" key="1">
    <source>
        <dbReference type="ARBA" id="ARBA00022729"/>
    </source>
</evidence>
<dbReference type="RefSeq" id="XP_002508351.1">
    <property type="nucleotide sequence ID" value="XM_002508305.1"/>
</dbReference>
<dbReference type="PROSITE" id="PS51470">
    <property type="entry name" value="FG_GAP"/>
    <property type="match status" value="1"/>
</dbReference>
<dbReference type="EMBL" id="CP001575">
    <property type="protein sequence ID" value="ACO69609.1"/>
    <property type="molecule type" value="Genomic_DNA"/>
</dbReference>
<dbReference type="PANTHER" id="PTHR36220">
    <property type="entry name" value="UNNAMED PRODUCT"/>
    <property type="match status" value="1"/>
</dbReference>
<keyword evidence="3" id="KW-0325">Glycoprotein</keyword>
<keyword evidence="1" id="KW-0732">Signal</keyword>
<dbReference type="InterPro" id="IPR013517">
    <property type="entry name" value="FG-GAP"/>
</dbReference>
<gene>
    <name evidence="5" type="ORF">MICPUN_61008</name>
</gene>
<dbReference type="InterPro" id="IPR013519">
    <property type="entry name" value="Int_alpha_beta-p"/>
</dbReference>
<dbReference type="Gene3D" id="2.130.10.130">
    <property type="entry name" value="Integrin alpha, N-terminal"/>
    <property type="match status" value="2"/>
</dbReference>
<reference evidence="5 6" key="1">
    <citation type="journal article" date="2009" name="Science">
        <title>Green evolution and dynamic adaptations revealed by genomes of the marine picoeukaryotes Micromonas.</title>
        <authorList>
            <person name="Worden A.Z."/>
            <person name="Lee J.H."/>
            <person name="Mock T."/>
            <person name="Rouze P."/>
            <person name="Simmons M.P."/>
            <person name="Aerts A.L."/>
            <person name="Allen A.E."/>
            <person name="Cuvelier M.L."/>
            <person name="Derelle E."/>
            <person name="Everett M.V."/>
            <person name="Foulon E."/>
            <person name="Grimwood J."/>
            <person name="Gundlach H."/>
            <person name="Henrissat B."/>
            <person name="Napoli C."/>
            <person name="McDonald S.M."/>
            <person name="Parker M.S."/>
            <person name="Rombauts S."/>
            <person name="Salamov A."/>
            <person name="Von Dassow P."/>
            <person name="Badger J.H."/>
            <person name="Coutinho P.M."/>
            <person name="Demir E."/>
            <person name="Dubchak I."/>
            <person name="Gentemann C."/>
            <person name="Eikrem W."/>
            <person name="Gready J.E."/>
            <person name="John U."/>
            <person name="Lanier W."/>
            <person name="Lindquist E.A."/>
            <person name="Lucas S."/>
            <person name="Mayer K.F."/>
            <person name="Moreau H."/>
            <person name="Not F."/>
            <person name="Otillar R."/>
            <person name="Panaud O."/>
            <person name="Pangilinan J."/>
            <person name="Paulsen I."/>
            <person name="Piegu B."/>
            <person name="Poliakov A."/>
            <person name="Robbens S."/>
            <person name="Schmutz J."/>
            <person name="Toulza E."/>
            <person name="Wyss T."/>
            <person name="Zelensky A."/>
            <person name="Zhou K."/>
            <person name="Armbrust E.V."/>
            <person name="Bhattacharya D."/>
            <person name="Goodenough U.W."/>
            <person name="Van de Peer Y."/>
            <person name="Grigoriev I.V."/>
        </authorList>
    </citation>
    <scope>NUCLEOTIDE SEQUENCE [LARGE SCALE GENOMIC DNA]</scope>
    <source>
        <strain evidence="6">RCC299 / NOUM17</strain>
    </source>
</reference>
<proteinExistence type="predicted"/>
<dbReference type="eggNOG" id="ENOG502SAF2">
    <property type="taxonomic scope" value="Eukaryota"/>
</dbReference>
<sequence>MATVRVLSTRLGRSNSPFLRHSSRGLNALALLVSTPSRSWLWSSRRLIALVLLALVVAPGTLADFEYPQSAVLTSSDGFASDYFAYPAVAVDGDTIVIGANKHGGLGVDAGAAYVYTRDFPGNLSSSWTERAILTGSATTAGERLGFSVAIDGDTLVLGAKGMNGNKGGAYVFTRDSPGDLASNWTQRAILEVSDGSGGSPGDQFGWSVAVDGDTIAVGEIFDDSSGGSAYVFRRDFAGDLSSTWSQVGAKLKPSDAASYPGSNFGVGVALDGDTLVVGSHVKASQTGGAYVFTRNNAGDLSSDWTERAILEASDGAVGDRFGNSVAIDGDTIVIGAHKDHNPDRDSGSAYIFTRNDPGSLTSAWTESKLKPDDGAADDLFGNGVSIEGDVVVIGAYGDDNSKGSNSGAVYVFWRDSTDPSGWTQVAKLIANDGAQNTMLGYGVAISGDTLVAGRSAVNGGSAYVFTKFAYCDASASPANGAVGDCTSRLAAGTTCQPTCDEGYLVSGPSACDAEGVNTSAICRELTCCERTFVKFGFGVPYS</sequence>
<evidence type="ECO:0000313" key="6">
    <source>
        <dbReference type="Proteomes" id="UP000002009"/>
    </source>
</evidence>
<protein>
    <recommendedName>
        <fullName evidence="7">Integrin alpha beta-propellor repeat protein</fullName>
    </recommendedName>
</protein>
<dbReference type="Proteomes" id="UP000002009">
    <property type="component" value="Chromosome 8"/>
</dbReference>
<dbReference type="KEGG" id="mis:MICPUN_61008"/>
<evidence type="ECO:0008006" key="7">
    <source>
        <dbReference type="Google" id="ProtNLM"/>
    </source>
</evidence>
<dbReference type="InterPro" id="IPR028994">
    <property type="entry name" value="Integrin_alpha_N"/>
</dbReference>
<dbReference type="PANTHER" id="PTHR36220:SF1">
    <property type="entry name" value="GAMMA TUBULIN COMPLEX COMPONENT C-TERMINAL DOMAIN-CONTAINING PROTEIN"/>
    <property type="match status" value="1"/>
</dbReference>
<dbReference type="GeneID" id="8245703"/>
<evidence type="ECO:0000256" key="2">
    <source>
        <dbReference type="ARBA" id="ARBA00022737"/>
    </source>
</evidence>
<evidence type="ECO:0000256" key="3">
    <source>
        <dbReference type="ARBA" id="ARBA00023180"/>
    </source>
</evidence>
<keyword evidence="2" id="KW-0677">Repeat</keyword>
<dbReference type="SUPFAM" id="SSF69318">
    <property type="entry name" value="Integrin alpha N-terminal domain"/>
    <property type="match status" value="1"/>
</dbReference>
<evidence type="ECO:0000256" key="4">
    <source>
        <dbReference type="PROSITE-ProRule" id="PRU00803"/>
    </source>
</evidence>
<dbReference type="InParanoid" id="C1FGV4"/>
<organism evidence="5 6">
    <name type="scientific">Micromonas commoda (strain RCC299 / NOUM17 / CCMP2709)</name>
    <name type="common">Picoplanktonic green alga</name>
    <dbReference type="NCBI Taxonomy" id="296587"/>
    <lineage>
        <taxon>Eukaryota</taxon>
        <taxon>Viridiplantae</taxon>
        <taxon>Chlorophyta</taxon>
        <taxon>Mamiellophyceae</taxon>
        <taxon>Mamiellales</taxon>
        <taxon>Mamiellaceae</taxon>
        <taxon>Micromonas</taxon>
    </lineage>
</organism>
<accession>C1FGV4</accession>
<name>C1FGV4_MICCC</name>
<dbReference type="AlphaFoldDB" id="C1FGV4"/>
<keyword evidence="6" id="KW-1185">Reference proteome</keyword>
<feature type="repeat" description="FG-GAP" evidence="4">
    <location>
        <begin position="308"/>
        <end position="362"/>
    </location>
</feature>
<dbReference type="OrthoDB" id="406096at2759"/>